<dbReference type="InterPro" id="IPR050268">
    <property type="entry name" value="NADH-dep_flavin_reductase"/>
</dbReference>
<accession>A0A934QCH8</accession>
<dbReference type="InterPro" id="IPR012349">
    <property type="entry name" value="Split_barrel_FMN-bd"/>
</dbReference>
<dbReference type="GO" id="GO:0010181">
    <property type="term" value="F:FMN binding"/>
    <property type="evidence" value="ECO:0007669"/>
    <property type="project" value="InterPro"/>
</dbReference>
<name>A0A934QCH8_9MICO</name>
<dbReference type="AlphaFoldDB" id="A0A934QCH8"/>
<dbReference type="EMBL" id="JAEHOI010000002">
    <property type="protein sequence ID" value="MBK0421246.1"/>
    <property type="molecule type" value="Genomic_DNA"/>
</dbReference>
<reference evidence="3" key="1">
    <citation type="submission" date="2020-12" db="EMBL/GenBank/DDBJ databases">
        <title>Leucobacter sp. CAS2, isolated from Chromium sludge.</title>
        <authorList>
            <person name="Xu Z."/>
        </authorList>
    </citation>
    <scope>NUCLEOTIDE SEQUENCE</scope>
    <source>
        <strain evidence="3">CSA2</strain>
    </source>
</reference>
<comment type="caution">
    <text evidence="3">The sequence shown here is derived from an EMBL/GenBank/DDBJ whole genome shotgun (WGS) entry which is preliminary data.</text>
</comment>
<evidence type="ECO:0000313" key="3">
    <source>
        <dbReference type="EMBL" id="MBK0421246.1"/>
    </source>
</evidence>
<dbReference type="PANTHER" id="PTHR30466">
    <property type="entry name" value="FLAVIN REDUCTASE"/>
    <property type="match status" value="1"/>
</dbReference>
<evidence type="ECO:0000256" key="1">
    <source>
        <dbReference type="ARBA" id="ARBA00023002"/>
    </source>
</evidence>
<keyword evidence="4" id="KW-1185">Reference proteome</keyword>
<dbReference type="PANTHER" id="PTHR30466:SF1">
    <property type="entry name" value="FMN REDUCTASE (NADH) RUTF"/>
    <property type="match status" value="1"/>
</dbReference>
<dbReference type="InterPro" id="IPR002563">
    <property type="entry name" value="Flavin_Rdtase-like_dom"/>
</dbReference>
<dbReference type="Proteomes" id="UP000618733">
    <property type="component" value="Unassembled WGS sequence"/>
</dbReference>
<dbReference type="GO" id="GO:0042602">
    <property type="term" value="F:riboflavin reductase (NADPH) activity"/>
    <property type="evidence" value="ECO:0007669"/>
    <property type="project" value="TreeGrafter"/>
</dbReference>
<proteinExistence type="predicted"/>
<dbReference type="Pfam" id="PF01613">
    <property type="entry name" value="Flavin_Reduct"/>
    <property type="match status" value="1"/>
</dbReference>
<dbReference type="RefSeq" id="WP_200131415.1">
    <property type="nucleotide sequence ID" value="NZ_JAEHOI010000002.1"/>
</dbReference>
<protein>
    <submittedName>
        <fullName evidence="3">Flavin reductase</fullName>
    </submittedName>
</protein>
<dbReference type="SMART" id="SM00903">
    <property type="entry name" value="Flavin_Reduct"/>
    <property type="match status" value="1"/>
</dbReference>
<feature type="domain" description="Flavin reductase like" evidence="2">
    <location>
        <begin position="32"/>
        <end position="176"/>
    </location>
</feature>
<gene>
    <name evidence="3" type="ORF">JD292_04010</name>
</gene>
<keyword evidence="1" id="KW-0560">Oxidoreductase</keyword>
<sequence>MTDQQNGQAGAALAGTGATSISDGAEALKRAFREHPAGIAVITAETPEGPVGLTASSVASVGIDPPALAFSVTRATGSAGGILSANGFLVHLIDSRHVEVAKSFAVSGAERFTPEQGWTTLPTGEPYLPGTRAALRCRALHTLGVGSSVVVVAEVLDALFGEEATPMVYVDRAFHALEDAPKIG</sequence>
<evidence type="ECO:0000259" key="2">
    <source>
        <dbReference type="SMART" id="SM00903"/>
    </source>
</evidence>
<dbReference type="Gene3D" id="2.30.110.10">
    <property type="entry name" value="Electron Transport, Fmn-binding Protein, Chain A"/>
    <property type="match status" value="1"/>
</dbReference>
<organism evidence="3 4">
    <name type="scientific">Leucobacter edaphi</name>
    <dbReference type="NCBI Taxonomy" id="2796472"/>
    <lineage>
        <taxon>Bacteria</taxon>
        <taxon>Bacillati</taxon>
        <taxon>Actinomycetota</taxon>
        <taxon>Actinomycetes</taxon>
        <taxon>Micrococcales</taxon>
        <taxon>Microbacteriaceae</taxon>
        <taxon>Leucobacter</taxon>
    </lineage>
</organism>
<dbReference type="SUPFAM" id="SSF50475">
    <property type="entry name" value="FMN-binding split barrel"/>
    <property type="match status" value="1"/>
</dbReference>
<evidence type="ECO:0000313" key="4">
    <source>
        <dbReference type="Proteomes" id="UP000618733"/>
    </source>
</evidence>